<gene>
    <name evidence="2" type="ORF">TL08_22865</name>
</gene>
<name>A0AAC9MZF4_9PSEU</name>
<dbReference type="KEGG" id="ahm:TL08_22865"/>
<evidence type="ECO:0000259" key="1">
    <source>
        <dbReference type="Pfam" id="PF01717"/>
    </source>
</evidence>
<dbReference type="EMBL" id="CP014859">
    <property type="protein sequence ID" value="AOS65353.1"/>
    <property type="molecule type" value="Genomic_DNA"/>
</dbReference>
<dbReference type="CDD" id="cd03310">
    <property type="entry name" value="CIMS_like"/>
    <property type="match status" value="1"/>
</dbReference>
<dbReference type="InterPro" id="IPR038071">
    <property type="entry name" value="UROD/MetE-like_sf"/>
</dbReference>
<accession>A0AAC9MZF4</accession>
<evidence type="ECO:0000313" key="3">
    <source>
        <dbReference type="Proteomes" id="UP000095210"/>
    </source>
</evidence>
<evidence type="ECO:0000313" key="2">
    <source>
        <dbReference type="EMBL" id="AOS65353.1"/>
    </source>
</evidence>
<dbReference type="GO" id="GO:0009086">
    <property type="term" value="P:methionine biosynthetic process"/>
    <property type="evidence" value="ECO:0007669"/>
    <property type="project" value="InterPro"/>
</dbReference>
<protein>
    <submittedName>
        <fullName evidence="2">Cobalamin-independent methionine synthase</fullName>
    </submittedName>
</protein>
<organism evidence="2 3">
    <name type="scientific">Actinoalloteichus hymeniacidonis</name>
    <dbReference type="NCBI Taxonomy" id="340345"/>
    <lineage>
        <taxon>Bacteria</taxon>
        <taxon>Bacillati</taxon>
        <taxon>Actinomycetota</taxon>
        <taxon>Actinomycetes</taxon>
        <taxon>Pseudonocardiales</taxon>
        <taxon>Pseudonocardiaceae</taxon>
        <taxon>Actinoalloteichus</taxon>
    </lineage>
</organism>
<dbReference type="AlphaFoldDB" id="A0AAC9MZF4"/>
<dbReference type="SUPFAM" id="SSF51726">
    <property type="entry name" value="UROD/MetE-like"/>
    <property type="match status" value="1"/>
</dbReference>
<dbReference type="GO" id="GO:0003871">
    <property type="term" value="F:5-methyltetrahydropteroyltriglutamate-homocysteine S-methyltransferase activity"/>
    <property type="evidence" value="ECO:0007669"/>
    <property type="project" value="InterPro"/>
</dbReference>
<dbReference type="GO" id="GO:0008270">
    <property type="term" value="F:zinc ion binding"/>
    <property type="evidence" value="ECO:0007669"/>
    <property type="project" value="InterPro"/>
</dbReference>
<reference evidence="3" key="1">
    <citation type="submission" date="2016-03" db="EMBL/GenBank/DDBJ databases">
        <title>Complete genome sequence of the type strain Actinoalloteichus hymeniacidonis DSM 45092.</title>
        <authorList>
            <person name="Schaffert L."/>
            <person name="Albersmeier A."/>
            <person name="Winkler A."/>
            <person name="Kalinowski J."/>
            <person name="Zotchev S."/>
            <person name="Ruckert C."/>
        </authorList>
    </citation>
    <scope>NUCLEOTIDE SEQUENCE [LARGE SCALE GENOMIC DNA]</scope>
    <source>
        <strain evidence="3">HPA177(T) (DSM 45092(T))</strain>
    </source>
</reference>
<dbReference type="InterPro" id="IPR002629">
    <property type="entry name" value="Met_Synth_C/arc"/>
</dbReference>
<sequence length="347" mass="36363">MIVSNPPWPAGTATAIGSMPGTDAVEAARIVFGELPDLPHLPELPARGVGADLLGRTAALLEALQVEVVPSGYRLTARPGRDQRRAQDLLRADLDAVDQVLQETRLRPERIKIQLAGPWTFAANVELPKGHRMLTDAGALRDLAESQAEGLAQHVGELATRTGARIIVQLDEPSLPAVIAGRLRTPSGLDMVPAVAAPEAQAVLTDLVEAAKKATGSPVIVHCCAPDAPLSVLAGSGADAIALDLTEAATGSSRELDALGELWDSGTTLLMGLVPGAEPTTRPSLREAGAPAMRLVERLGFPRSLLAERAVPTPSCGFASASADWTRQAMKTVVDLGRAFVDPPEDW</sequence>
<dbReference type="Gene3D" id="3.20.20.210">
    <property type="match status" value="1"/>
</dbReference>
<keyword evidence="3" id="KW-1185">Reference proteome</keyword>
<dbReference type="Pfam" id="PF01717">
    <property type="entry name" value="Meth_synt_2"/>
    <property type="match status" value="1"/>
</dbReference>
<feature type="domain" description="Cobalamin-independent methionine synthase MetE C-terminal/archaeal" evidence="1">
    <location>
        <begin position="12"/>
        <end position="336"/>
    </location>
</feature>
<dbReference type="Proteomes" id="UP000095210">
    <property type="component" value="Chromosome"/>
</dbReference>
<proteinExistence type="predicted"/>